<dbReference type="GO" id="GO:0006886">
    <property type="term" value="P:intracellular protein transport"/>
    <property type="evidence" value="ECO:0007669"/>
    <property type="project" value="TreeGrafter"/>
</dbReference>
<feature type="domain" description="PX" evidence="2">
    <location>
        <begin position="28"/>
        <end position="128"/>
    </location>
</feature>
<keyword evidence="4" id="KW-1185">Reference proteome</keyword>
<dbReference type="Gene3D" id="3.30.1520.10">
    <property type="entry name" value="Phox-like domain"/>
    <property type="match status" value="2"/>
</dbReference>
<proteinExistence type="predicted"/>
<dbReference type="Proteomes" id="UP000037510">
    <property type="component" value="Unassembled WGS sequence"/>
</dbReference>
<dbReference type="Pfam" id="PF00787">
    <property type="entry name" value="PX"/>
    <property type="match status" value="1"/>
</dbReference>
<dbReference type="InterPro" id="IPR028662">
    <property type="entry name" value="SNX8/Mvp1"/>
</dbReference>
<dbReference type="EMBL" id="JTDY01003325">
    <property type="protein sequence ID" value="KOB69740.1"/>
    <property type="molecule type" value="Genomic_DNA"/>
</dbReference>
<evidence type="ECO:0000256" key="1">
    <source>
        <dbReference type="ARBA" id="ARBA00004287"/>
    </source>
</evidence>
<dbReference type="SUPFAM" id="SSF64268">
    <property type="entry name" value="PX domain"/>
    <property type="match status" value="1"/>
</dbReference>
<dbReference type="STRING" id="104452.A0A0L7L2U4"/>
<dbReference type="GO" id="GO:0031901">
    <property type="term" value="C:early endosome membrane"/>
    <property type="evidence" value="ECO:0007669"/>
    <property type="project" value="TreeGrafter"/>
</dbReference>
<name>A0A0L7L2U4_OPEBR</name>
<dbReference type="GO" id="GO:0005829">
    <property type="term" value="C:cytosol"/>
    <property type="evidence" value="ECO:0007669"/>
    <property type="project" value="GOC"/>
</dbReference>
<dbReference type="InterPro" id="IPR001683">
    <property type="entry name" value="PX_dom"/>
</dbReference>
<protein>
    <submittedName>
        <fullName evidence="3">Sorting nexin-8-like protein</fullName>
    </submittedName>
</protein>
<evidence type="ECO:0000313" key="4">
    <source>
        <dbReference type="Proteomes" id="UP000037510"/>
    </source>
</evidence>
<gene>
    <name evidence="3" type="ORF">OBRU01_16170</name>
</gene>
<dbReference type="GO" id="GO:0034498">
    <property type="term" value="P:early endosome to Golgi transport"/>
    <property type="evidence" value="ECO:0007669"/>
    <property type="project" value="TreeGrafter"/>
</dbReference>
<evidence type="ECO:0000259" key="2">
    <source>
        <dbReference type="PROSITE" id="PS50195"/>
    </source>
</evidence>
<accession>A0A0L7L2U4</accession>
<dbReference type="GO" id="GO:0035091">
    <property type="term" value="F:phosphatidylinositol binding"/>
    <property type="evidence" value="ECO:0007669"/>
    <property type="project" value="InterPro"/>
</dbReference>
<comment type="subcellular location">
    <subcellularLocation>
        <location evidence="1">Membrane</location>
        <topology evidence="1">Peripheral membrane protein</topology>
        <orientation evidence="1">Cytoplasmic side</orientation>
    </subcellularLocation>
</comment>
<reference evidence="3 4" key="1">
    <citation type="journal article" date="2015" name="Genome Biol. Evol.">
        <title>The genome of winter moth (Operophtera brumata) provides a genomic perspective on sexual dimorphism and phenology.</title>
        <authorList>
            <person name="Derks M.F."/>
            <person name="Smit S."/>
            <person name="Salis L."/>
            <person name="Schijlen E."/>
            <person name="Bossers A."/>
            <person name="Mateman C."/>
            <person name="Pijl A.S."/>
            <person name="de Ridder D."/>
            <person name="Groenen M.A."/>
            <person name="Visser M.E."/>
            <person name="Megens H.J."/>
        </authorList>
    </citation>
    <scope>NUCLEOTIDE SEQUENCE [LARGE SCALE GENOMIC DNA]</scope>
    <source>
        <strain evidence="3">WM2013NL</strain>
        <tissue evidence="3">Head and thorax</tissue>
    </source>
</reference>
<organism evidence="3 4">
    <name type="scientific">Operophtera brumata</name>
    <name type="common">Winter moth</name>
    <name type="synonym">Phalaena brumata</name>
    <dbReference type="NCBI Taxonomy" id="104452"/>
    <lineage>
        <taxon>Eukaryota</taxon>
        <taxon>Metazoa</taxon>
        <taxon>Ecdysozoa</taxon>
        <taxon>Arthropoda</taxon>
        <taxon>Hexapoda</taxon>
        <taxon>Insecta</taxon>
        <taxon>Pterygota</taxon>
        <taxon>Neoptera</taxon>
        <taxon>Endopterygota</taxon>
        <taxon>Lepidoptera</taxon>
        <taxon>Glossata</taxon>
        <taxon>Ditrysia</taxon>
        <taxon>Geometroidea</taxon>
        <taxon>Geometridae</taxon>
        <taxon>Larentiinae</taxon>
        <taxon>Operophtera</taxon>
    </lineage>
</organism>
<dbReference type="AlphaFoldDB" id="A0A0L7L2U4"/>
<dbReference type="PANTHER" id="PTHR46571:SF1">
    <property type="entry name" value="SORTING NEXIN-8"/>
    <property type="match status" value="1"/>
</dbReference>
<comment type="caution">
    <text evidence="3">The sequence shown here is derived from an EMBL/GenBank/DDBJ whole genome shotgun (WGS) entry which is preliminary data.</text>
</comment>
<dbReference type="PANTHER" id="PTHR46571">
    <property type="entry name" value="SORTING NEXIN-8"/>
    <property type="match status" value="1"/>
</dbReference>
<dbReference type="InterPro" id="IPR036871">
    <property type="entry name" value="PX_dom_sf"/>
</dbReference>
<dbReference type="PROSITE" id="PS50195">
    <property type="entry name" value="PX"/>
    <property type="match status" value="1"/>
</dbReference>
<sequence>MFGLLDYSEKVIVNMSTLDVVTYAELESTDVLSVELVPERKGLIIKHCEYYVSSRRHGTTVTRRYNDFAQLAVCRLPPKRVVVGGGSEDFLQRRREALQRWLTLTARHPVLAHDADLRAFLCEAALKLDRPRHDEFLLAGTTELYRRREALQRWLTLTARHPVLAHDADLRAFLCEAALKLDRPRHDEFLLAGTTELYDEASTEEMESAFHLEQEELRLLQLGLTRLAQIFERGRYHATSAGHASRAATVPCESRVAACSKDPNSQGKVKFLSASSEAAYSTYRADKHYQLSVQPRLIETQTSAESLKSDISHYFSALKQKVFFKLRYLHEPLKQDGMT</sequence>
<evidence type="ECO:0000313" key="3">
    <source>
        <dbReference type="EMBL" id="KOB69740.1"/>
    </source>
</evidence>